<name>A0AAN9ABU4_HALRR</name>
<feature type="compositionally biased region" description="Polar residues" evidence="1">
    <location>
        <begin position="334"/>
        <end position="366"/>
    </location>
</feature>
<accession>A0AAN9ABU4</accession>
<evidence type="ECO:0000256" key="1">
    <source>
        <dbReference type="SAM" id="MobiDB-lite"/>
    </source>
</evidence>
<organism evidence="2 3">
    <name type="scientific">Halocaridina rubra</name>
    <name type="common">Hawaiian red shrimp</name>
    <dbReference type="NCBI Taxonomy" id="373956"/>
    <lineage>
        <taxon>Eukaryota</taxon>
        <taxon>Metazoa</taxon>
        <taxon>Ecdysozoa</taxon>
        <taxon>Arthropoda</taxon>
        <taxon>Crustacea</taxon>
        <taxon>Multicrustacea</taxon>
        <taxon>Malacostraca</taxon>
        <taxon>Eumalacostraca</taxon>
        <taxon>Eucarida</taxon>
        <taxon>Decapoda</taxon>
        <taxon>Pleocyemata</taxon>
        <taxon>Caridea</taxon>
        <taxon>Atyoidea</taxon>
        <taxon>Atyidae</taxon>
        <taxon>Halocaridina</taxon>
    </lineage>
</organism>
<dbReference type="EMBL" id="JAXCGZ010006425">
    <property type="protein sequence ID" value="KAK7079765.1"/>
    <property type="molecule type" value="Genomic_DNA"/>
</dbReference>
<keyword evidence="3" id="KW-1185">Reference proteome</keyword>
<comment type="caution">
    <text evidence="2">The sequence shown here is derived from an EMBL/GenBank/DDBJ whole genome shotgun (WGS) entry which is preliminary data.</text>
</comment>
<dbReference type="Proteomes" id="UP001381693">
    <property type="component" value="Unassembled WGS sequence"/>
</dbReference>
<feature type="compositionally biased region" description="Basic residues" evidence="1">
    <location>
        <begin position="371"/>
        <end position="389"/>
    </location>
</feature>
<reference evidence="2 3" key="1">
    <citation type="submission" date="2023-11" db="EMBL/GenBank/DDBJ databases">
        <title>Halocaridina rubra genome assembly.</title>
        <authorList>
            <person name="Smith C."/>
        </authorList>
    </citation>
    <scope>NUCLEOTIDE SEQUENCE [LARGE SCALE GENOMIC DNA]</scope>
    <source>
        <strain evidence="2">EP-1</strain>
        <tissue evidence="2">Whole</tissue>
    </source>
</reference>
<gene>
    <name evidence="2" type="ORF">SK128_012273</name>
</gene>
<protein>
    <submittedName>
        <fullName evidence="2">Uncharacterized protein</fullName>
    </submittedName>
</protein>
<feature type="region of interest" description="Disordered" evidence="1">
    <location>
        <begin position="311"/>
        <end position="398"/>
    </location>
</feature>
<proteinExistence type="predicted"/>
<sequence length="441" mass="48065">MTLHGFARNSIDGSNVCGAHGGIRLCGGGEGASHITDNNNFEKSFGGMVVNCECISCHPPGPLSHARSFISSYTVNNPIGPLSYASVPHSTSLLFYNNSVQLQSHISSLSVVPNESAPSPQHMLHRTSHQIPNYMLPPPPVSASQHMGSYSTHTLRHHHAFQHQYITASFSNKNVEQLNMNQFNSTASHTYPYQISYSSTIPHVHMCPTVSSHSGSVMTYSSASEFSQSRLLGNGPNSFSPQPPSVSPPLLQREAIPVPFHSSVHHSLFSRFPSPNSCSVANPSPSPYPLSLTNYSCPSLPPMLPPVGAPLPSLSHMHESRIQSLTKPPCPVSSHANNRSVSRSYDSLNSPRRVNATPSQAVPFNNQSQPHHQHHLSPSRHPQTRNRTHAQKERSGFSSIMRPSPLIIAKQRLSNAELPDVMTPDPPELASTNQKFIININ</sequence>
<evidence type="ECO:0000313" key="2">
    <source>
        <dbReference type="EMBL" id="KAK7079765.1"/>
    </source>
</evidence>
<dbReference type="AlphaFoldDB" id="A0AAN9ABU4"/>
<evidence type="ECO:0000313" key="3">
    <source>
        <dbReference type="Proteomes" id="UP001381693"/>
    </source>
</evidence>